<proteinExistence type="predicted"/>
<feature type="compositionally biased region" description="Low complexity" evidence="1">
    <location>
        <begin position="8"/>
        <end position="22"/>
    </location>
</feature>
<evidence type="ECO:0000256" key="1">
    <source>
        <dbReference type="SAM" id="MobiDB-lite"/>
    </source>
</evidence>
<protein>
    <submittedName>
        <fullName evidence="3">Uncharacterized protein</fullName>
    </submittedName>
</protein>
<reference evidence="3 4" key="1">
    <citation type="submission" date="2020-07" db="EMBL/GenBank/DDBJ databases">
        <title>Sequencing the genomes of 1000 actinobacteria strains.</title>
        <authorList>
            <person name="Klenk H.-P."/>
        </authorList>
    </citation>
    <scope>NUCLEOTIDE SEQUENCE [LARGE SCALE GENOMIC DNA]</scope>
    <source>
        <strain evidence="3 4">DSM 42178</strain>
    </source>
</reference>
<keyword evidence="2" id="KW-1133">Transmembrane helix</keyword>
<keyword evidence="2" id="KW-0812">Transmembrane</keyword>
<comment type="caution">
    <text evidence="3">The sequence shown here is derived from an EMBL/GenBank/DDBJ whole genome shotgun (WGS) entry which is preliminary data.</text>
</comment>
<keyword evidence="2" id="KW-0472">Membrane</keyword>
<sequence>MNGRDQGGAEPPTGATGTTGASASGGAGRGFRDVLRVLGQVGFALVIVCGLVGSVLLARPALTRPSEPAANSSEVDVSDVTDVTGQLTGQVDDGRLSP</sequence>
<dbReference type="Proteomes" id="UP000567795">
    <property type="component" value="Unassembled WGS sequence"/>
</dbReference>
<feature type="region of interest" description="Disordered" evidence="1">
    <location>
        <begin position="1"/>
        <end position="26"/>
    </location>
</feature>
<feature type="compositionally biased region" description="Low complexity" evidence="1">
    <location>
        <begin position="72"/>
        <end position="84"/>
    </location>
</feature>
<feature type="transmembrane region" description="Helical" evidence="2">
    <location>
        <begin position="37"/>
        <end position="58"/>
    </location>
</feature>
<evidence type="ECO:0000313" key="3">
    <source>
        <dbReference type="EMBL" id="NYI08468.1"/>
    </source>
</evidence>
<gene>
    <name evidence="3" type="ORF">FHU37_005497</name>
</gene>
<dbReference type="RefSeq" id="WP_179817270.1">
    <property type="nucleotide sequence ID" value="NZ_JACBZD010000002.1"/>
</dbReference>
<keyword evidence="4" id="KW-1185">Reference proteome</keyword>
<evidence type="ECO:0000313" key="4">
    <source>
        <dbReference type="Proteomes" id="UP000567795"/>
    </source>
</evidence>
<dbReference type="EMBL" id="JACBZD010000002">
    <property type="protein sequence ID" value="NYI08468.1"/>
    <property type="molecule type" value="Genomic_DNA"/>
</dbReference>
<feature type="region of interest" description="Disordered" evidence="1">
    <location>
        <begin position="64"/>
        <end position="98"/>
    </location>
</feature>
<evidence type="ECO:0000256" key="2">
    <source>
        <dbReference type="SAM" id="Phobius"/>
    </source>
</evidence>
<dbReference type="AlphaFoldDB" id="A0A853ADE9"/>
<accession>A0A853ADE9</accession>
<organism evidence="3 4">
    <name type="scientific">Allostreptomyces psammosilenae</name>
    <dbReference type="NCBI Taxonomy" id="1892865"/>
    <lineage>
        <taxon>Bacteria</taxon>
        <taxon>Bacillati</taxon>
        <taxon>Actinomycetota</taxon>
        <taxon>Actinomycetes</taxon>
        <taxon>Kitasatosporales</taxon>
        <taxon>Streptomycetaceae</taxon>
        <taxon>Allostreptomyces</taxon>
    </lineage>
</organism>
<name>A0A853ADE9_9ACTN</name>